<proteinExistence type="inferred from homology"/>
<dbReference type="GO" id="GO:0004150">
    <property type="term" value="F:dihydroneopterin aldolase activity"/>
    <property type="evidence" value="ECO:0007669"/>
    <property type="project" value="UniProtKB-UniRule"/>
</dbReference>
<dbReference type="EMBL" id="CP053586">
    <property type="protein sequence ID" value="WNZ23162.1"/>
    <property type="molecule type" value="Genomic_DNA"/>
</dbReference>
<dbReference type="CDD" id="cd00534">
    <property type="entry name" value="DHNA_DHNTPE"/>
    <property type="match status" value="1"/>
</dbReference>
<dbReference type="InterPro" id="IPR006157">
    <property type="entry name" value="FolB_dom"/>
</dbReference>
<dbReference type="PANTHER" id="PTHR42844">
    <property type="entry name" value="DIHYDRONEOPTERIN ALDOLASE 1-RELATED"/>
    <property type="match status" value="1"/>
</dbReference>
<evidence type="ECO:0000256" key="5">
    <source>
        <dbReference type="ARBA" id="ARBA00023239"/>
    </source>
</evidence>
<comment type="function">
    <text evidence="6">Catalyzes the conversion of 7,8-dihydroneopterin to 6-hydroxymethyl-7,8-dihydropterin.</text>
</comment>
<reference evidence="8" key="1">
    <citation type="submission" date="2020-05" db="EMBL/GenBank/DDBJ databases">
        <authorList>
            <person name="Zhu T."/>
            <person name="Keshari N."/>
            <person name="Lu X."/>
        </authorList>
    </citation>
    <scope>NUCLEOTIDE SEQUENCE</scope>
    <source>
        <strain evidence="8">NK1-12</strain>
    </source>
</reference>
<comment type="similarity">
    <text evidence="3 6">Belongs to the DHNA family.</text>
</comment>
<dbReference type="GO" id="GO:0005737">
    <property type="term" value="C:cytoplasm"/>
    <property type="evidence" value="ECO:0007669"/>
    <property type="project" value="TreeGrafter"/>
</dbReference>
<dbReference type="RefSeq" id="WP_316434761.1">
    <property type="nucleotide sequence ID" value="NZ_CP053586.1"/>
</dbReference>
<organism evidence="8">
    <name type="scientific">Leptolyngbya sp. NK1-12</name>
    <dbReference type="NCBI Taxonomy" id="2547451"/>
    <lineage>
        <taxon>Bacteria</taxon>
        <taxon>Bacillati</taxon>
        <taxon>Cyanobacteriota</taxon>
        <taxon>Cyanophyceae</taxon>
        <taxon>Leptolyngbyales</taxon>
        <taxon>Leptolyngbyaceae</taxon>
        <taxon>Leptolyngbya group</taxon>
        <taxon>Leptolyngbya</taxon>
    </lineage>
</organism>
<evidence type="ECO:0000256" key="4">
    <source>
        <dbReference type="ARBA" id="ARBA00022909"/>
    </source>
</evidence>
<evidence type="ECO:0000313" key="8">
    <source>
        <dbReference type="EMBL" id="WNZ23162.1"/>
    </source>
</evidence>
<dbReference type="InterPro" id="IPR043133">
    <property type="entry name" value="GTP-CH-I_C/QueF"/>
</dbReference>
<gene>
    <name evidence="8" type="primary">folB</name>
    <name evidence="8" type="ORF">HJG54_10045</name>
</gene>
<evidence type="ECO:0000256" key="3">
    <source>
        <dbReference type="ARBA" id="ARBA00005708"/>
    </source>
</evidence>
<protein>
    <recommendedName>
        <fullName evidence="6">7,8-dihydroneopterin aldolase</fullName>
        <ecNumber evidence="6">4.1.2.25</ecNumber>
    </recommendedName>
</protein>
<dbReference type="AlphaFoldDB" id="A0AA97AJZ7"/>
<name>A0AA97AJZ7_9CYAN</name>
<dbReference type="NCBIfam" id="TIGR00525">
    <property type="entry name" value="folB"/>
    <property type="match status" value="1"/>
</dbReference>
<keyword evidence="5 6" id="KW-0456">Lyase</keyword>
<evidence type="ECO:0000256" key="6">
    <source>
        <dbReference type="RuleBase" id="RU362079"/>
    </source>
</evidence>
<dbReference type="NCBIfam" id="TIGR00526">
    <property type="entry name" value="folB_dom"/>
    <property type="match status" value="1"/>
</dbReference>
<comment type="catalytic activity">
    <reaction evidence="1 6">
        <text>7,8-dihydroneopterin = 6-hydroxymethyl-7,8-dihydropterin + glycolaldehyde</text>
        <dbReference type="Rhea" id="RHEA:10540"/>
        <dbReference type="ChEBI" id="CHEBI:17001"/>
        <dbReference type="ChEBI" id="CHEBI:17071"/>
        <dbReference type="ChEBI" id="CHEBI:44841"/>
        <dbReference type="EC" id="4.1.2.25"/>
    </reaction>
</comment>
<dbReference type="PANTHER" id="PTHR42844:SF1">
    <property type="entry name" value="DIHYDRONEOPTERIN ALDOLASE 1-RELATED"/>
    <property type="match status" value="1"/>
</dbReference>
<dbReference type="InterPro" id="IPR006156">
    <property type="entry name" value="Dihydroneopterin_aldolase"/>
</dbReference>
<dbReference type="GO" id="GO:0046654">
    <property type="term" value="P:tetrahydrofolate biosynthetic process"/>
    <property type="evidence" value="ECO:0007669"/>
    <property type="project" value="UniProtKB-UniRule"/>
</dbReference>
<keyword evidence="4 6" id="KW-0289">Folate biosynthesis</keyword>
<evidence type="ECO:0000259" key="7">
    <source>
        <dbReference type="SMART" id="SM00905"/>
    </source>
</evidence>
<dbReference type="SUPFAM" id="SSF55620">
    <property type="entry name" value="Tetrahydrobiopterin biosynthesis enzymes-like"/>
    <property type="match status" value="1"/>
</dbReference>
<feature type="domain" description="Dihydroneopterin aldolase/epimerase" evidence="7">
    <location>
        <begin position="17"/>
        <end position="129"/>
    </location>
</feature>
<accession>A0AA97AJZ7</accession>
<dbReference type="SMART" id="SM00905">
    <property type="entry name" value="FolB"/>
    <property type="match status" value="1"/>
</dbReference>
<comment type="pathway">
    <text evidence="2 6">Cofactor biosynthesis; tetrahydrofolate biosynthesis; 2-amino-4-hydroxy-6-hydroxymethyl-7,8-dihydropteridine diphosphate from 7,8-dihydroneopterin triphosphate: step 3/4.</text>
</comment>
<dbReference type="EC" id="4.1.2.25" evidence="6"/>
<dbReference type="Gene3D" id="3.30.1130.10">
    <property type="match status" value="1"/>
</dbReference>
<evidence type="ECO:0000256" key="2">
    <source>
        <dbReference type="ARBA" id="ARBA00005013"/>
    </source>
</evidence>
<evidence type="ECO:0000256" key="1">
    <source>
        <dbReference type="ARBA" id="ARBA00001353"/>
    </source>
</evidence>
<dbReference type="Pfam" id="PF02152">
    <property type="entry name" value="FolB"/>
    <property type="match status" value="1"/>
</dbReference>
<dbReference type="GO" id="GO:0046656">
    <property type="term" value="P:folic acid biosynthetic process"/>
    <property type="evidence" value="ECO:0007669"/>
    <property type="project" value="UniProtKB-UniRule"/>
</dbReference>
<sequence length="131" mass="14640">MISHASDRDSLSATDCIHIEGIRAYGYIGYLPEEQVLGQWFEVSLTVWKDLSEAGKSDDLAVTYDYSQAVTAIQQLIQIAKHKLIEKLAEEIAALVLTSNAVEQVKVRLTKLQPPIPNFSGQVSLEIVRRR</sequence>